<comment type="similarity">
    <text evidence="7">Belongs to the class-V pyridoxal-phosphate-dependent aminotransferase family. PhnW subfamily.</text>
</comment>
<evidence type="ECO:0000256" key="1">
    <source>
        <dbReference type="ARBA" id="ARBA00001933"/>
    </source>
</evidence>
<proteinExistence type="inferred from homology"/>
<comment type="caution">
    <text evidence="11">The sequence shown here is derived from an EMBL/GenBank/DDBJ whole genome shotgun (WGS) entry which is preliminary data.</text>
</comment>
<gene>
    <name evidence="7" type="primary">phnW</name>
    <name evidence="11" type="ORF">VISI1226_09734</name>
</gene>
<dbReference type="InterPro" id="IPR024169">
    <property type="entry name" value="SP_NH2Trfase/AEP_transaminase"/>
</dbReference>
<dbReference type="Pfam" id="PF00266">
    <property type="entry name" value="Aminotran_5"/>
    <property type="match status" value="1"/>
</dbReference>
<dbReference type="AlphaFoldDB" id="E8M995"/>
<keyword evidence="2 7" id="KW-0032">Aminotransferase</keyword>
<feature type="binding site" evidence="8">
    <location>
        <position position="339"/>
    </location>
    <ligand>
        <name>substrate</name>
    </ligand>
</feature>
<dbReference type="NCBIfam" id="NF010006">
    <property type="entry name" value="PRK13479.1"/>
    <property type="match status" value="1"/>
</dbReference>
<organism evidence="11 12">
    <name type="scientific">Vibrio sinaloensis DSM 21326</name>
    <dbReference type="NCBI Taxonomy" id="945550"/>
    <lineage>
        <taxon>Bacteria</taxon>
        <taxon>Pseudomonadati</taxon>
        <taxon>Pseudomonadota</taxon>
        <taxon>Gammaproteobacteria</taxon>
        <taxon>Vibrionales</taxon>
        <taxon>Vibrionaceae</taxon>
        <taxon>Vibrio</taxon>
        <taxon>Vibrio oreintalis group</taxon>
    </lineage>
</organism>
<reference evidence="11 12" key="1">
    <citation type="journal article" date="2012" name="Int. J. Syst. Evol. Microbiol.">
        <title>Vibrio caribbeanicus sp. nov., isolated from the marine sponge Scleritoderma cyanea.</title>
        <authorList>
            <person name="Hoffmann M."/>
            <person name="Monday S.R."/>
            <person name="Allard M.W."/>
            <person name="Strain E.A."/>
            <person name="Whittaker P."/>
            <person name="Naum M."/>
            <person name="McCarthy P.J."/>
            <person name="Lopez J.V."/>
            <person name="Fischer M."/>
            <person name="Brown E.W."/>
        </authorList>
    </citation>
    <scope>NUCLEOTIDE SEQUENCE [LARGE SCALE GENOMIC DNA]</scope>
    <source>
        <strain evidence="12">DSMZ 21326</strain>
    </source>
</reference>
<evidence type="ECO:0000256" key="5">
    <source>
        <dbReference type="ARBA" id="ARBA00023317"/>
    </source>
</evidence>
<dbReference type="OrthoDB" id="9766472at2"/>
<keyword evidence="5 7" id="KW-0670">Pyruvate</keyword>
<dbReference type="EC" id="2.6.1.37" evidence="7"/>
<name>E8M995_PHOS4</name>
<dbReference type="Proteomes" id="UP000006228">
    <property type="component" value="Unassembled WGS sequence"/>
</dbReference>
<dbReference type="InterPro" id="IPR015421">
    <property type="entry name" value="PyrdxlP-dep_Trfase_major"/>
</dbReference>
<evidence type="ECO:0000256" key="4">
    <source>
        <dbReference type="ARBA" id="ARBA00022898"/>
    </source>
</evidence>
<accession>E8M995</accession>
<dbReference type="GO" id="GO:0019700">
    <property type="term" value="P:organic phosphonate catabolic process"/>
    <property type="evidence" value="ECO:0007669"/>
    <property type="project" value="UniProtKB-UniRule"/>
</dbReference>
<evidence type="ECO:0000256" key="6">
    <source>
        <dbReference type="ARBA" id="ARBA00049460"/>
    </source>
</evidence>
<protein>
    <recommendedName>
        <fullName evidence="7">2-aminoethylphosphonate--pyruvate transaminase</fullName>
        <ecNumber evidence="7">2.6.1.37</ecNumber>
    </recommendedName>
    <alternativeName>
        <fullName evidence="7">2-aminoethylphosphonate aminotransferase</fullName>
    </alternativeName>
    <alternativeName>
        <fullName evidence="7">AEP transaminase</fullName>
        <shortName evidence="7">AEPT</shortName>
    </alternativeName>
</protein>
<comment type="subunit">
    <text evidence="7">Homodimer.</text>
</comment>
<evidence type="ECO:0000259" key="10">
    <source>
        <dbReference type="Pfam" id="PF00266"/>
    </source>
</evidence>
<dbReference type="InterPro" id="IPR015424">
    <property type="entry name" value="PyrdxlP-dep_Trfase"/>
</dbReference>
<dbReference type="PIRSF" id="PIRSF000524">
    <property type="entry name" value="SPT"/>
    <property type="match status" value="1"/>
</dbReference>
<evidence type="ECO:0000313" key="12">
    <source>
        <dbReference type="Proteomes" id="UP000006228"/>
    </source>
</evidence>
<dbReference type="NCBIfam" id="TIGR03301">
    <property type="entry name" value="PhnW-AepZ"/>
    <property type="match status" value="1"/>
</dbReference>
<comment type="function">
    <text evidence="7">Involved in phosphonate degradation.</text>
</comment>
<dbReference type="InterPro" id="IPR012703">
    <property type="entry name" value="NH2EtPonate_pyrv_transaminase"/>
</dbReference>
<dbReference type="InterPro" id="IPR000192">
    <property type="entry name" value="Aminotrans_V_dom"/>
</dbReference>
<dbReference type="Gene3D" id="3.40.640.10">
    <property type="entry name" value="Type I PLP-dependent aspartate aminotransferase-like (Major domain)"/>
    <property type="match status" value="1"/>
</dbReference>
<evidence type="ECO:0000256" key="2">
    <source>
        <dbReference type="ARBA" id="ARBA00022576"/>
    </source>
</evidence>
<evidence type="ECO:0000313" key="11">
    <source>
        <dbReference type="EMBL" id="EGA69451.1"/>
    </source>
</evidence>
<evidence type="ECO:0000256" key="3">
    <source>
        <dbReference type="ARBA" id="ARBA00022679"/>
    </source>
</evidence>
<sequence>MKNDYLLLTPGPLSTSETVRQAMLKDWCTWDDEYNKDIVEVIRDKLVTLATQSSGYTSVLMQGSGTAAVEATIGSAIGRQGKLLVVDNGAYGARIAQIAQYLQIPCHVVSVGETSQPHLNDVETALASDPSITHVAMVHCETTTGILNPIEDITKLAKRFNKVVILDAMSSFGGIPMDIGQLDIDFMISSANKCIQGVPGFGFVIAKQAQLEQCEGQARSLSLDLYDQWQCMQANHGKWRFTSPTHTVRAFYQALSELDAEGGVTARHQRYVTNQTTLVAGMRSLGFETLLTDDLHSPIITSFYSPSHSDYQFKTFYDQLKQQGFVIYPGKVSDADCFRIGNIGEVYPEDIQRLIHAVSKAMYWTQTETVAEHG</sequence>
<keyword evidence="3 7" id="KW-0808">Transferase</keyword>
<evidence type="ECO:0000256" key="9">
    <source>
        <dbReference type="PIRSR" id="PIRSR000524-50"/>
    </source>
</evidence>
<feature type="modified residue" description="N6-(pyridoxal phosphate)lysine" evidence="7 9">
    <location>
        <position position="193"/>
    </location>
</feature>
<evidence type="ECO:0000256" key="8">
    <source>
        <dbReference type="PIRSR" id="PIRSR000524-1"/>
    </source>
</evidence>
<dbReference type="HAMAP" id="MF_01376">
    <property type="entry name" value="PhnW_aminotrans_5"/>
    <property type="match status" value="1"/>
</dbReference>
<comment type="catalytic activity">
    <reaction evidence="6 7">
        <text>(2-aminoethyl)phosphonate + pyruvate = phosphonoacetaldehyde + L-alanine</text>
        <dbReference type="Rhea" id="RHEA:17021"/>
        <dbReference type="ChEBI" id="CHEBI:15361"/>
        <dbReference type="ChEBI" id="CHEBI:57418"/>
        <dbReference type="ChEBI" id="CHEBI:57972"/>
        <dbReference type="ChEBI" id="CHEBI:58383"/>
        <dbReference type="EC" id="2.6.1.37"/>
    </reaction>
</comment>
<dbReference type="PANTHER" id="PTHR42778:SF1">
    <property type="entry name" value="2-AMINOETHYLPHOSPHONATE--PYRUVATE TRANSAMINASE"/>
    <property type="match status" value="1"/>
</dbReference>
<comment type="cofactor">
    <cofactor evidence="1 7 9">
        <name>pyridoxal 5'-phosphate</name>
        <dbReference type="ChEBI" id="CHEBI:597326"/>
    </cofactor>
</comment>
<dbReference type="PANTHER" id="PTHR42778">
    <property type="entry name" value="2-AMINOETHYLPHOSPHONATE--PYRUVATE TRANSAMINASE"/>
    <property type="match status" value="1"/>
</dbReference>
<dbReference type="NCBIfam" id="TIGR02326">
    <property type="entry name" value="transamin_PhnW"/>
    <property type="match status" value="1"/>
</dbReference>
<dbReference type="EMBL" id="AEVT01000083">
    <property type="protein sequence ID" value="EGA69451.1"/>
    <property type="molecule type" value="Genomic_DNA"/>
</dbReference>
<dbReference type="Gene3D" id="3.90.1150.10">
    <property type="entry name" value="Aspartate Aminotransferase, domain 1"/>
    <property type="match status" value="1"/>
</dbReference>
<dbReference type="SUPFAM" id="SSF53383">
    <property type="entry name" value="PLP-dependent transferases"/>
    <property type="match status" value="1"/>
</dbReference>
<dbReference type="GO" id="GO:0047304">
    <property type="term" value="F:2-aminoethylphosphonate-pyruvate transaminase activity"/>
    <property type="evidence" value="ECO:0007669"/>
    <property type="project" value="UniProtKB-UniRule"/>
</dbReference>
<dbReference type="RefSeq" id="WP_008078471.1">
    <property type="nucleotide sequence ID" value="NZ_AEVT01000083.1"/>
</dbReference>
<dbReference type="GeneID" id="95570145"/>
<dbReference type="FunFam" id="3.40.640.10:FF:000183">
    <property type="entry name" value="2-aminoethylphosphonate--pyruvate transaminase"/>
    <property type="match status" value="1"/>
</dbReference>
<keyword evidence="4 7" id="KW-0663">Pyridoxal phosphate</keyword>
<dbReference type="InterPro" id="IPR015422">
    <property type="entry name" value="PyrdxlP-dep_Trfase_small"/>
</dbReference>
<evidence type="ECO:0000256" key="7">
    <source>
        <dbReference type="HAMAP-Rule" id="MF_01376"/>
    </source>
</evidence>
<feature type="domain" description="Aminotransferase class V" evidence="10">
    <location>
        <begin position="36"/>
        <end position="318"/>
    </location>
</feature>
<dbReference type="eggNOG" id="COG0075">
    <property type="taxonomic scope" value="Bacteria"/>
</dbReference>